<protein>
    <submittedName>
        <fullName evidence="3">Extracellular solute-binding protein</fullName>
    </submittedName>
</protein>
<dbReference type="InterPro" id="IPR006059">
    <property type="entry name" value="SBP"/>
</dbReference>
<dbReference type="PANTHER" id="PTHR43649:SF12">
    <property type="entry name" value="DIACETYLCHITOBIOSE BINDING PROTEIN DASA"/>
    <property type="match status" value="1"/>
</dbReference>
<evidence type="ECO:0000313" key="4">
    <source>
        <dbReference type="Proteomes" id="UP000886858"/>
    </source>
</evidence>
<reference evidence="3" key="2">
    <citation type="submission" date="2021-04" db="EMBL/GenBank/DDBJ databases">
        <authorList>
            <person name="Gilroy R."/>
        </authorList>
    </citation>
    <scope>NUCLEOTIDE SEQUENCE</scope>
    <source>
        <strain evidence="3">CHK179-7159</strain>
    </source>
</reference>
<evidence type="ECO:0000256" key="1">
    <source>
        <dbReference type="SAM" id="MobiDB-lite"/>
    </source>
</evidence>
<name>A0A9D2I7G0_9FIRM</name>
<feature type="chain" id="PRO_5038778616" evidence="2">
    <location>
        <begin position="24"/>
        <end position="545"/>
    </location>
</feature>
<feature type="region of interest" description="Disordered" evidence="1">
    <location>
        <begin position="27"/>
        <end position="61"/>
    </location>
</feature>
<dbReference type="SUPFAM" id="SSF53850">
    <property type="entry name" value="Periplasmic binding protein-like II"/>
    <property type="match status" value="1"/>
</dbReference>
<dbReference type="InterPro" id="IPR050490">
    <property type="entry name" value="Bact_solute-bd_prot1"/>
</dbReference>
<dbReference type="AlphaFoldDB" id="A0A9D2I7G0"/>
<dbReference type="Proteomes" id="UP000886858">
    <property type="component" value="Unassembled WGS sequence"/>
</dbReference>
<comment type="caution">
    <text evidence="3">The sequence shown here is derived from an EMBL/GenBank/DDBJ whole genome shotgun (WGS) entry which is preliminary data.</text>
</comment>
<accession>A0A9D2I7G0</accession>
<sequence>MKKGELKTKKLMALFLAAAMISAAGCGSTGQGSAGTQQAASEVSQDTETSEASQESEETEKLSIMVHNVTDIPEGSISDQWSKHVEEKVGVDIEWVLPPASAYEDNLQLTMINEDKPDVICFPTEWLTQTSFIDACESGMFIDISDMIGNYENLMAHTNEISWDALDIFNDGRVWGIPRSTVCRADGFRIREDWLNNLNIDYTEGEFMTLDQFYDLLYAFTYDDPDGNGVDDTWGLMLYSNADGSLANPLSRIFHIGNGEAWDKMEDGTITNLKYSKDYDYYKQYLAFANKCWEAGVVEPDAFAIDSTVAYERQAQYGCIAEYPGGMDVKVTEDSPETYVYCPGVVVDGDPIGTYTYGDQNTGIWYYYAISSTCENPEKFLELANYVLSDEEWVNLNAKNLINVGFTMDEDGNYDFSLTDQMKEEDEKNGTDNANTTLISMFLRRSDGAEFFIDKSLPADQQERIAKLIEMTFELYWPAVDRGYKPEIATDPVFIEYKNYMIQEEAKIITGEQPAEYWDELLDGFYDAGYDKYTEDMIAYIKTFE</sequence>
<dbReference type="EMBL" id="DWYY01000194">
    <property type="protein sequence ID" value="HJA94701.1"/>
    <property type="molecule type" value="Genomic_DNA"/>
</dbReference>
<reference evidence="3" key="1">
    <citation type="journal article" date="2021" name="PeerJ">
        <title>Extensive microbial diversity within the chicken gut microbiome revealed by metagenomics and culture.</title>
        <authorList>
            <person name="Gilroy R."/>
            <person name="Ravi A."/>
            <person name="Getino M."/>
            <person name="Pursley I."/>
            <person name="Horton D.L."/>
            <person name="Alikhan N.F."/>
            <person name="Baker D."/>
            <person name="Gharbi K."/>
            <person name="Hall N."/>
            <person name="Watson M."/>
            <person name="Adriaenssens E.M."/>
            <person name="Foster-Nyarko E."/>
            <person name="Jarju S."/>
            <person name="Secka A."/>
            <person name="Antonio M."/>
            <person name="Oren A."/>
            <person name="Chaudhuri R.R."/>
            <person name="La Ragione R."/>
            <person name="Hildebrand F."/>
            <person name="Pallen M.J."/>
        </authorList>
    </citation>
    <scope>NUCLEOTIDE SEQUENCE</scope>
    <source>
        <strain evidence="3">CHK179-7159</strain>
    </source>
</reference>
<dbReference type="Gene3D" id="3.40.190.10">
    <property type="entry name" value="Periplasmic binding protein-like II"/>
    <property type="match status" value="2"/>
</dbReference>
<proteinExistence type="predicted"/>
<keyword evidence="2" id="KW-0732">Signal</keyword>
<dbReference type="Pfam" id="PF01547">
    <property type="entry name" value="SBP_bac_1"/>
    <property type="match status" value="1"/>
</dbReference>
<dbReference type="PANTHER" id="PTHR43649">
    <property type="entry name" value="ARABINOSE-BINDING PROTEIN-RELATED"/>
    <property type="match status" value="1"/>
</dbReference>
<gene>
    <name evidence="3" type="ORF">H9717_16570</name>
</gene>
<dbReference type="PROSITE" id="PS51257">
    <property type="entry name" value="PROKAR_LIPOPROTEIN"/>
    <property type="match status" value="1"/>
</dbReference>
<evidence type="ECO:0000313" key="3">
    <source>
        <dbReference type="EMBL" id="HJA94701.1"/>
    </source>
</evidence>
<feature type="signal peptide" evidence="2">
    <location>
        <begin position="1"/>
        <end position="23"/>
    </location>
</feature>
<evidence type="ECO:0000256" key="2">
    <source>
        <dbReference type="SAM" id="SignalP"/>
    </source>
</evidence>
<organism evidence="3 4">
    <name type="scientific">Candidatus Eisenbergiella merdipullorum</name>
    <dbReference type="NCBI Taxonomy" id="2838553"/>
    <lineage>
        <taxon>Bacteria</taxon>
        <taxon>Bacillati</taxon>
        <taxon>Bacillota</taxon>
        <taxon>Clostridia</taxon>
        <taxon>Lachnospirales</taxon>
        <taxon>Lachnospiraceae</taxon>
        <taxon>Eisenbergiella</taxon>
    </lineage>
</organism>